<dbReference type="STRING" id="469371.Tbis_3140"/>
<dbReference type="AlphaFoldDB" id="D6Y898"/>
<dbReference type="RefSeq" id="WP_013133367.1">
    <property type="nucleotide sequence ID" value="NC_014165.1"/>
</dbReference>
<dbReference type="KEGG" id="tbi:Tbis_3140"/>
<dbReference type="OrthoDB" id="8479674at2"/>
<name>D6Y898_THEBD</name>
<reference evidence="1 2" key="1">
    <citation type="submission" date="2010-01" db="EMBL/GenBank/DDBJ databases">
        <title>The complete genome of Thermobispora bispora DSM 43833.</title>
        <authorList>
            <consortium name="US DOE Joint Genome Institute (JGI-PGF)"/>
            <person name="Lucas S."/>
            <person name="Copeland A."/>
            <person name="Lapidus A."/>
            <person name="Glavina del Rio T."/>
            <person name="Dalin E."/>
            <person name="Tice H."/>
            <person name="Bruce D."/>
            <person name="Goodwin L."/>
            <person name="Pitluck S."/>
            <person name="Kyrpides N."/>
            <person name="Mavromatis K."/>
            <person name="Ivanova N."/>
            <person name="Mikhailova N."/>
            <person name="Chertkov O."/>
            <person name="Brettin T."/>
            <person name="Detter J.C."/>
            <person name="Han C."/>
            <person name="Larimer F."/>
            <person name="Land M."/>
            <person name="Hauser L."/>
            <person name="Markowitz V."/>
            <person name="Cheng J.-F."/>
            <person name="Hugenholtz P."/>
            <person name="Woyke T."/>
            <person name="Wu D."/>
            <person name="Jando M."/>
            <person name="Schneider S."/>
            <person name="Klenk H.-P."/>
            <person name="Eisen J.A."/>
        </authorList>
    </citation>
    <scope>NUCLEOTIDE SEQUENCE [LARGE SCALE GENOMIC DNA]</scope>
    <source>
        <strain evidence="2">ATCC 19993 / DSM 43833 / CBS 139.67 / JCM 10125 / KCTC 9307 / NBRC 14880 / R51</strain>
    </source>
</reference>
<evidence type="ECO:0008006" key="3">
    <source>
        <dbReference type="Google" id="ProtNLM"/>
    </source>
</evidence>
<dbReference type="HOGENOM" id="CLU_927291_0_0_11"/>
<proteinExistence type="predicted"/>
<sequence length="300" mass="32004">MRARASRPSRPLRRVGQRGEHALDSYLSEVLGQPIRTVEHGPRAGDRPIRWAYGEADTQLGLVKIGSSARDRELVRHEAEVLRMLADRPLKVVVPPVVLHHGEWDGREVLLLSPPPTGSGKVPAGLLHAAIAEIAGLGRAPGGGSSSGLPLACPEPGRADGPAAGGPAVPYLGLDAERHPDGFAWHGDFVPANLAAGADGRLFVGNWERFGTGVPFGFDALHHFFHRALRRMGPAEAARACVAQAGITLEPFGLSSPQARRTAAHYLITLADRHHRDGHEPLGPPSAWLTPLIDQLEALP</sequence>
<evidence type="ECO:0000313" key="2">
    <source>
        <dbReference type="Proteomes" id="UP000006640"/>
    </source>
</evidence>
<dbReference type="Proteomes" id="UP000006640">
    <property type="component" value="Chromosome"/>
</dbReference>
<dbReference type="eggNOG" id="COG0510">
    <property type="taxonomic scope" value="Bacteria"/>
</dbReference>
<protein>
    <recommendedName>
        <fullName evidence="3">Aminoglycoside phosphotransferase</fullName>
    </recommendedName>
</protein>
<gene>
    <name evidence="1" type="ordered locus">Tbis_3140</name>
</gene>
<organism evidence="1 2">
    <name type="scientific">Thermobispora bispora (strain ATCC 19993 / DSM 43833 / CBS 139.67 / JCM 10125 / KCTC 9307 / NBRC 14880 / R51)</name>
    <dbReference type="NCBI Taxonomy" id="469371"/>
    <lineage>
        <taxon>Bacteria</taxon>
        <taxon>Bacillati</taxon>
        <taxon>Actinomycetota</taxon>
        <taxon>Actinomycetes</taxon>
        <taxon>Streptosporangiales</taxon>
        <taxon>Streptosporangiaceae</taxon>
        <taxon>Thermobispora</taxon>
    </lineage>
</organism>
<dbReference type="SUPFAM" id="SSF56112">
    <property type="entry name" value="Protein kinase-like (PK-like)"/>
    <property type="match status" value="1"/>
</dbReference>
<dbReference type="EMBL" id="CP001874">
    <property type="protein sequence ID" value="ADG89834.1"/>
    <property type="molecule type" value="Genomic_DNA"/>
</dbReference>
<accession>D6Y898</accession>
<keyword evidence="2" id="KW-1185">Reference proteome</keyword>
<evidence type="ECO:0000313" key="1">
    <source>
        <dbReference type="EMBL" id="ADG89834.1"/>
    </source>
</evidence>
<dbReference type="InterPro" id="IPR011009">
    <property type="entry name" value="Kinase-like_dom_sf"/>
</dbReference>